<sequence>DLVALYGPGKRQTVARWINMAKAPFSSDDAIMGFLREKPYWPHGYVCGNPHFDGSDASARLNGDYMMAALKLLEEALAKSKAVNVSSFIGEYCKPMLIAQLWEKGTLAKFGNNVGKLPIFARVMRHLKTEGGRQEILACAKSATPLHGKNGAEGVKECSQLVAELQKLRDAATAAATTASGTPATAASHTPMSGTTGGEADTTADADMGMLVMEDADDAAKDPIAQRASQLALAELGGIDIVHNDFDAFLVQLQETIGTNEKLIFVLDAVTSKATILLAGLKRLKQAVNQLPGGASERWVAVIPVGRRFDVLSCLHEALITEFKENGTFCVQCTGGDVQSSRQLPTFVLVSQAKLCKGEKVPCSYSMNSVRAKAWEGLRQRCLDEHCPLRDSGKPLELDVALDEQEQGGDCIDIQEDDEEPDAGTTPSKGTQPQDPDSVPDALKKELYPFTRPVEQGLGLEMLEAEQRHLAWNPKHNYCLQPQLFLLYLLQRQKAADWHLPCCHSEPRHHSHPHCSPRATRGGENATFAGARFLRFHQDS</sequence>
<name>A0A813A8B3_9DINO</name>
<evidence type="ECO:0000313" key="3">
    <source>
        <dbReference type="Proteomes" id="UP000601435"/>
    </source>
</evidence>
<comment type="caution">
    <text evidence="2">The sequence shown here is derived from an EMBL/GenBank/DDBJ whole genome shotgun (WGS) entry which is preliminary data.</text>
</comment>
<dbReference type="AlphaFoldDB" id="A0A813A8B3"/>
<feature type="region of interest" description="Disordered" evidence="1">
    <location>
        <begin position="414"/>
        <end position="441"/>
    </location>
</feature>
<feature type="non-terminal residue" evidence="2">
    <location>
        <position position="1"/>
    </location>
</feature>
<dbReference type="EMBL" id="CAJNJA010056263">
    <property type="protein sequence ID" value="CAE7858103.1"/>
    <property type="molecule type" value="Genomic_DNA"/>
</dbReference>
<dbReference type="OrthoDB" id="10299502at2759"/>
<proteinExistence type="predicted"/>
<accession>A0A813A8B3</accession>
<dbReference type="Proteomes" id="UP000601435">
    <property type="component" value="Unassembled WGS sequence"/>
</dbReference>
<organism evidence="2 3">
    <name type="scientific">Symbiodinium necroappetens</name>
    <dbReference type="NCBI Taxonomy" id="1628268"/>
    <lineage>
        <taxon>Eukaryota</taxon>
        <taxon>Sar</taxon>
        <taxon>Alveolata</taxon>
        <taxon>Dinophyceae</taxon>
        <taxon>Suessiales</taxon>
        <taxon>Symbiodiniaceae</taxon>
        <taxon>Symbiodinium</taxon>
    </lineage>
</organism>
<feature type="region of interest" description="Disordered" evidence="1">
    <location>
        <begin position="174"/>
        <end position="203"/>
    </location>
</feature>
<evidence type="ECO:0000256" key="1">
    <source>
        <dbReference type="SAM" id="MobiDB-lite"/>
    </source>
</evidence>
<reference evidence="2" key="1">
    <citation type="submission" date="2021-02" db="EMBL/GenBank/DDBJ databases">
        <authorList>
            <person name="Dougan E. K."/>
            <person name="Rhodes N."/>
            <person name="Thang M."/>
            <person name="Chan C."/>
        </authorList>
    </citation>
    <scope>NUCLEOTIDE SEQUENCE</scope>
</reference>
<keyword evidence="3" id="KW-1185">Reference proteome</keyword>
<evidence type="ECO:0000313" key="2">
    <source>
        <dbReference type="EMBL" id="CAE7858103.1"/>
    </source>
</evidence>
<feature type="compositionally biased region" description="Polar residues" evidence="1">
    <location>
        <begin position="425"/>
        <end position="435"/>
    </location>
</feature>
<gene>
    <name evidence="2" type="ORF">SNEC2469_LOCUS27048</name>
</gene>
<feature type="compositionally biased region" description="Low complexity" evidence="1">
    <location>
        <begin position="174"/>
        <end position="191"/>
    </location>
</feature>
<protein>
    <submittedName>
        <fullName evidence="2">Uncharacterized protein</fullName>
    </submittedName>
</protein>